<protein>
    <submittedName>
        <fullName evidence="6">Carotenoid oxygenase family protein</fullName>
    </submittedName>
</protein>
<feature type="binding site" evidence="5">
    <location>
        <position position="187"/>
    </location>
    <ligand>
        <name>Fe cation</name>
        <dbReference type="ChEBI" id="CHEBI:24875"/>
        <note>catalytic</note>
    </ligand>
</feature>
<gene>
    <name evidence="6" type="ORF">ABWT76_000036</name>
</gene>
<organism evidence="6">
    <name type="scientific">Planktothricoides raciborskii GIHE-MW2</name>
    <dbReference type="NCBI Taxonomy" id="2792601"/>
    <lineage>
        <taxon>Bacteria</taxon>
        <taxon>Bacillati</taxon>
        <taxon>Cyanobacteriota</taxon>
        <taxon>Cyanophyceae</taxon>
        <taxon>Oscillatoriophycideae</taxon>
        <taxon>Oscillatoriales</taxon>
        <taxon>Oscillatoriaceae</taxon>
        <taxon>Planktothricoides</taxon>
    </lineage>
</organism>
<dbReference type="RefSeq" id="WP_054467116.1">
    <property type="nucleotide sequence ID" value="NZ_CP159837.1"/>
</dbReference>
<evidence type="ECO:0000256" key="5">
    <source>
        <dbReference type="PIRSR" id="PIRSR604294-1"/>
    </source>
</evidence>
<dbReference type="PANTHER" id="PTHR10543">
    <property type="entry name" value="BETA-CAROTENE DIOXYGENASE"/>
    <property type="match status" value="1"/>
</dbReference>
<sequence>MQTQDRLTTSQNIKTEIKPYNRQDWKRGYESQTQETDYWIENIEGQIPPELNGTLFRNGPGLSDVNGQPIAHPFDGDGMIVKIAFKNGRAYFSNRFVRTEGFVKEQAAGKILYRGVFGTQKPGGWLANLFDLKLKNIANTNIIYWGNKLLALWEAEGPHRLDPNTLETLGIDDLGGILQPGEPFAAHPRFDPSCAMDGGAPCLVNFSVKAGPSTTITIYEFNPNGKLLRRQAHSLPGFAFLHDMAITENYCIFFQNPVSFNPLKFILGWSSAGECIQFNREAKTKVILIPRNGQGEVKILETEPCFVFHHGNAWEEGERLFIDSICYDSYPSLDPDIDFREVDFEQYPPGQLWRFQANLETSQVEHQVEHQILTTRACEFPQINPNNVGRSYRYLYIGTTHNHSGNAPFQAILKLDQKTGEQQVWSAAPRGFVGEPVFVPRPGSSKEDDGWLLVLVYDAAHHRSDLVILDARNLHKEPVARLHLNYHIPYGLHGNFTSEYFGPLD</sequence>
<dbReference type="InterPro" id="IPR011048">
    <property type="entry name" value="Haem_d1_sf"/>
</dbReference>
<evidence type="ECO:0000256" key="4">
    <source>
        <dbReference type="ARBA" id="ARBA00023004"/>
    </source>
</evidence>
<accession>A0AAU8JEY9</accession>
<evidence type="ECO:0000256" key="1">
    <source>
        <dbReference type="ARBA" id="ARBA00006787"/>
    </source>
</evidence>
<dbReference type="SUPFAM" id="SSF51004">
    <property type="entry name" value="C-terminal (heme d1) domain of cytochrome cd1-nitrite reductase"/>
    <property type="match status" value="1"/>
</dbReference>
<feature type="binding site" evidence="5">
    <location>
        <position position="309"/>
    </location>
    <ligand>
        <name>Fe cation</name>
        <dbReference type="ChEBI" id="CHEBI:24875"/>
        <note>catalytic</note>
    </ligand>
</feature>
<dbReference type="InterPro" id="IPR004294">
    <property type="entry name" value="Carotenoid_Oase"/>
</dbReference>
<dbReference type="Pfam" id="PF03055">
    <property type="entry name" value="RPE65"/>
    <property type="match status" value="1"/>
</dbReference>
<keyword evidence="2 5" id="KW-0479">Metal-binding</keyword>
<evidence type="ECO:0000256" key="2">
    <source>
        <dbReference type="ARBA" id="ARBA00022723"/>
    </source>
</evidence>
<dbReference type="GO" id="GO:0016121">
    <property type="term" value="P:carotene catabolic process"/>
    <property type="evidence" value="ECO:0007669"/>
    <property type="project" value="TreeGrafter"/>
</dbReference>
<dbReference type="PANTHER" id="PTHR10543:SF89">
    <property type="entry name" value="CAROTENOID 9,10(9',10')-CLEAVAGE DIOXYGENASE 1"/>
    <property type="match status" value="1"/>
</dbReference>
<evidence type="ECO:0000313" key="6">
    <source>
        <dbReference type="EMBL" id="XCM37289.1"/>
    </source>
</evidence>
<feature type="binding site" evidence="5">
    <location>
        <position position="242"/>
    </location>
    <ligand>
        <name>Fe cation</name>
        <dbReference type="ChEBI" id="CHEBI:24875"/>
        <note>catalytic</note>
    </ligand>
</feature>
<keyword evidence="4 5" id="KW-0408">Iron</keyword>
<comment type="cofactor">
    <cofactor evidence="5">
        <name>Fe(2+)</name>
        <dbReference type="ChEBI" id="CHEBI:29033"/>
    </cofactor>
    <text evidence="5">Binds 1 Fe(2+) ion per subunit.</text>
</comment>
<name>A0AAU8JEY9_9CYAN</name>
<proteinExistence type="inferred from homology"/>
<reference evidence="6" key="1">
    <citation type="submission" date="2024-07" db="EMBL/GenBank/DDBJ databases">
        <authorList>
            <person name="Kim Y.J."/>
            <person name="Jeong J.Y."/>
        </authorList>
    </citation>
    <scope>NUCLEOTIDE SEQUENCE</scope>
    <source>
        <strain evidence="6">GIHE-MW2</strain>
    </source>
</reference>
<comment type="similarity">
    <text evidence="1">Belongs to the carotenoid oxygenase family.</text>
</comment>
<evidence type="ECO:0000256" key="3">
    <source>
        <dbReference type="ARBA" id="ARBA00023002"/>
    </source>
</evidence>
<dbReference type="AlphaFoldDB" id="A0AAU8JEY9"/>
<feature type="binding site" evidence="5">
    <location>
        <position position="493"/>
    </location>
    <ligand>
        <name>Fe cation</name>
        <dbReference type="ChEBI" id="CHEBI:24875"/>
        <note>catalytic</note>
    </ligand>
</feature>
<keyword evidence="3" id="KW-0560">Oxidoreductase</keyword>
<dbReference type="GO" id="GO:0010436">
    <property type="term" value="F:carotenoid dioxygenase activity"/>
    <property type="evidence" value="ECO:0007669"/>
    <property type="project" value="TreeGrafter"/>
</dbReference>
<dbReference type="EMBL" id="CP159837">
    <property type="protein sequence ID" value="XCM37289.1"/>
    <property type="molecule type" value="Genomic_DNA"/>
</dbReference>
<dbReference type="GO" id="GO:0046872">
    <property type="term" value="F:metal ion binding"/>
    <property type="evidence" value="ECO:0007669"/>
    <property type="project" value="UniProtKB-KW"/>
</dbReference>